<dbReference type="Pfam" id="PF09598">
    <property type="entry name" value="Stm1_N"/>
    <property type="match status" value="1"/>
</dbReference>
<feature type="compositionally biased region" description="Basic and acidic residues" evidence="3">
    <location>
        <begin position="212"/>
        <end position="224"/>
    </location>
</feature>
<feature type="region of interest" description="Disordered" evidence="3">
    <location>
        <begin position="1"/>
        <end position="252"/>
    </location>
</feature>
<evidence type="ECO:0000256" key="2">
    <source>
        <dbReference type="ARBA" id="ARBA00022490"/>
    </source>
</evidence>
<comment type="subcellular location">
    <subcellularLocation>
        <location evidence="1">Cytoplasm</location>
    </subcellularLocation>
</comment>
<name>A0A660KX53_9ROSI</name>
<dbReference type="InterPro" id="IPR019084">
    <property type="entry name" value="STM1-like_N"/>
</dbReference>
<accession>A0A660KX53</accession>
<evidence type="ECO:0000256" key="3">
    <source>
        <dbReference type="SAM" id="MobiDB-lite"/>
    </source>
</evidence>
<dbReference type="GO" id="GO:0005634">
    <property type="term" value="C:nucleus"/>
    <property type="evidence" value="ECO:0007669"/>
    <property type="project" value="TreeGrafter"/>
</dbReference>
<dbReference type="GO" id="GO:0005737">
    <property type="term" value="C:cytoplasm"/>
    <property type="evidence" value="ECO:0007669"/>
    <property type="project" value="UniProtKB-SubCell"/>
</dbReference>
<feature type="compositionally biased region" description="Basic and acidic residues" evidence="3">
    <location>
        <begin position="165"/>
        <end position="190"/>
    </location>
</feature>
<dbReference type="PANTHER" id="PTHR12299">
    <property type="entry name" value="HYALURONIC ACID-BINDING PROTEIN 4"/>
    <property type="match status" value="1"/>
</dbReference>
<evidence type="ECO:0000259" key="4">
    <source>
        <dbReference type="SMART" id="SM01233"/>
    </source>
</evidence>
<organism evidence="5 6">
    <name type="scientific">Carpinus fangiana</name>
    <dbReference type="NCBI Taxonomy" id="176857"/>
    <lineage>
        <taxon>Eukaryota</taxon>
        <taxon>Viridiplantae</taxon>
        <taxon>Streptophyta</taxon>
        <taxon>Embryophyta</taxon>
        <taxon>Tracheophyta</taxon>
        <taxon>Spermatophyta</taxon>
        <taxon>Magnoliopsida</taxon>
        <taxon>eudicotyledons</taxon>
        <taxon>Gunneridae</taxon>
        <taxon>Pentapetalae</taxon>
        <taxon>rosids</taxon>
        <taxon>fabids</taxon>
        <taxon>Fagales</taxon>
        <taxon>Betulaceae</taxon>
        <taxon>Carpinus</taxon>
    </lineage>
</organism>
<dbReference type="Gene3D" id="6.10.140.1040">
    <property type="match status" value="1"/>
</dbReference>
<dbReference type="InterPro" id="IPR006861">
    <property type="entry name" value="HABP4_PAIRBP1-bd"/>
</dbReference>
<feature type="compositionally biased region" description="Gly residues" evidence="3">
    <location>
        <begin position="77"/>
        <end position="103"/>
    </location>
</feature>
<dbReference type="AlphaFoldDB" id="A0A660KX53"/>
<keyword evidence="2" id="KW-0963">Cytoplasm</keyword>
<proteinExistence type="predicted"/>
<reference evidence="5 6" key="1">
    <citation type="submission" date="2019-06" db="EMBL/GenBank/DDBJ databases">
        <title>A chromosomal-level reference genome of Carpinus fangiana (Coryloideae, Betulaceae).</title>
        <authorList>
            <person name="Yang X."/>
            <person name="Wang Z."/>
            <person name="Zhang L."/>
            <person name="Hao G."/>
            <person name="Liu J."/>
            <person name="Yang Y."/>
        </authorList>
    </citation>
    <scope>NUCLEOTIDE SEQUENCE [LARGE SCALE GENOMIC DNA]</scope>
    <source>
        <strain evidence="5">Cfa_2016G</strain>
        <tissue evidence="5">Leaf</tissue>
    </source>
</reference>
<dbReference type="EMBL" id="CM017324">
    <property type="protein sequence ID" value="KAE8038566.1"/>
    <property type="molecule type" value="Genomic_DNA"/>
</dbReference>
<evidence type="ECO:0000313" key="5">
    <source>
        <dbReference type="EMBL" id="KAE8038566.1"/>
    </source>
</evidence>
<dbReference type="InterPro" id="IPR039764">
    <property type="entry name" value="HABP4/SERBP1-like"/>
</dbReference>
<feature type="compositionally biased region" description="Polar residues" evidence="3">
    <location>
        <begin position="106"/>
        <end position="118"/>
    </location>
</feature>
<protein>
    <recommendedName>
        <fullName evidence="4">Hyaluronan/mRNA-binding protein domain-containing protein</fullName>
    </recommendedName>
</protein>
<sequence length="323" mass="34242">MATMNPFDLLGDEDAEDPSQLIQKASAAAPALPKKAVPAAQPKPAFEQQQAAKPAAKLPSKPLPPAQAVREARSEGGRGGGRGGGGGGGRGYGRGRGGGGGGFNRDSANNENSFSTSGVPAAQGATEEGESGKAGERRSYGGGPRGPYRGGRRGGFSNGEVGDGDGERPRRAYERRSGTGRGNEFKREGAGRGNWGSQTDEIAQVTEEAVNETEKTLADEKPVGEEDAPDSNKENPANETEEKEPEDKEMTLGEYEKVLEEKRKALQATKTEERKVDAKEFESMQQLSSKKGSDDIFIKLVNLFTLLGSFEVFIDPMYLVSVC</sequence>
<feature type="domain" description="Hyaluronan/mRNA-binding protein" evidence="4">
    <location>
        <begin position="169"/>
        <end position="277"/>
    </location>
</feature>
<feature type="compositionally biased region" description="Gly residues" evidence="3">
    <location>
        <begin position="140"/>
        <end position="157"/>
    </location>
</feature>
<dbReference type="Proteomes" id="UP000327013">
    <property type="component" value="Chromosome 4"/>
</dbReference>
<dbReference type="Pfam" id="PF04774">
    <property type="entry name" value="HABP4_PAI-RBP1"/>
    <property type="match status" value="1"/>
</dbReference>
<evidence type="ECO:0000256" key="1">
    <source>
        <dbReference type="ARBA" id="ARBA00004496"/>
    </source>
</evidence>
<dbReference type="SMART" id="SM01233">
    <property type="entry name" value="HABP4_PAI-RBP1"/>
    <property type="match status" value="1"/>
</dbReference>
<dbReference type="GO" id="GO:0003723">
    <property type="term" value="F:RNA binding"/>
    <property type="evidence" value="ECO:0007669"/>
    <property type="project" value="InterPro"/>
</dbReference>
<feature type="compositionally biased region" description="Low complexity" evidence="3">
    <location>
        <begin position="24"/>
        <end position="60"/>
    </location>
</feature>
<dbReference type="OrthoDB" id="784393at2759"/>
<keyword evidence="6" id="KW-1185">Reference proteome</keyword>
<dbReference type="PANTHER" id="PTHR12299:SF17">
    <property type="entry name" value="AT19571P-RELATED"/>
    <property type="match status" value="1"/>
</dbReference>
<gene>
    <name evidence="5" type="ORF">FH972_011064</name>
</gene>
<feature type="compositionally biased region" description="Basic and acidic residues" evidence="3">
    <location>
        <begin position="130"/>
        <end position="139"/>
    </location>
</feature>
<evidence type="ECO:0000313" key="6">
    <source>
        <dbReference type="Proteomes" id="UP000327013"/>
    </source>
</evidence>